<feature type="transmembrane region" description="Helical" evidence="1">
    <location>
        <begin position="20"/>
        <end position="38"/>
    </location>
</feature>
<dbReference type="InterPro" id="IPR002656">
    <property type="entry name" value="Acyl_transf_3_dom"/>
</dbReference>
<dbReference type="EMBL" id="CADCTI010000276">
    <property type="protein sequence ID" value="CAA9274487.1"/>
    <property type="molecule type" value="Genomic_DNA"/>
</dbReference>
<dbReference type="Pfam" id="PF01757">
    <property type="entry name" value="Acyl_transf_3"/>
    <property type="match status" value="1"/>
</dbReference>
<keyword evidence="1" id="KW-0472">Membrane</keyword>
<evidence type="ECO:0000259" key="2">
    <source>
        <dbReference type="Pfam" id="PF01757"/>
    </source>
</evidence>
<feature type="transmembrane region" description="Helical" evidence="1">
    <location>
        <begin position="193"/>
        <end position="213"/>
    </location>
</feature>
<keyword evidence="1" id="KW-0812">Transmembrane</keyword>
<feature type="transmembrane region" description="Helical" evidence="1">
    <location>
        <begin position="170"/>
        <end position="186"/>
    </location>
</feature>
<dbReference type="AlphaFoldDB" id="A0A6J4JBI6"/>
<keyword evidence="1" id="KW-1133">Transmembrane helix</keyword>
<dbReference type="PANTHER" id="PTHR23028:SF53">
    <property type="entry name" value="ACYL_TRANSF_3 DOMAIN-CONTAINING PROTEIN"/>
    <property type="match status" value="1"/>
</dbReference>
<feature type="transmembrane region" description="Helical" evidence="1">
    <location>
        <begin position="276"/>
        <end position="295"/>
    </location>
</feature>
<dbReference type="GO" id="GO:0016747">
    <property type="term" value="F:acyltransferase activity, transferring groups other than amino-acyl groups"/>
    <property type="evidence" value="ECO:0007669"/>
    <property type="project" value="InterPro"/>
</dbReference>
<feature type="transmembrane region" description="Helical" evidence="1">
    <location>
        <begin position="219"/>
        <end position="239"/>
    </location>
</feature>
<feature type="transmembrane region" description="Helical" evidence="1">
    <location>
        <begin position="316"/>
        <end position="333"/>
    </location>
</feature>
<dbReference type="PANTHER" id="PTHR23028">
    <property type="entry name" value="ACETYLTRANSFERASE"/>
    <property type="match status" value="1"/>
</dbReference>
<feature type="transmembrane region" description="Helical" evidence="1">
    <location>
        <begin position="251"/>
        <end position="270"/>
    </location>
</feature>
<feature type="transmembrane region" description="Helical" evidence="1">
    <location>
        <begin position="58"/>
        <end position="77"/>
    </location>
</feature>
<evidence type="ECO:0000256" key="1">
    <source>
        <dbReference type="SAM" id="Phobius"/>
    </source>
</evidence>
<feature type="transmembrane region" description="Helical" evidence="1">
    <location>
        <begin position="345"/>
        <end position="368"/>
    </location>
</feature>
<name>A0A6J4JBI6_9ACTN</name>
<reference evidence="3" key="1">
    <citation type="submission" date="2020-02" db="EMBL/GenBank/DDBJ databases">
        <authorList>
            <person name="Meier V. D."/>
        </authorList>
    </citation>
    <scope>NUCLEOTIDE SEQUENCE</scope>
    <source>
        <strain evidence="3">AVDCRST_MAG57</strain>
    </source>
</reference>
<protein>
    <recommendedName>
        <fullName evidence="2">Acyltransferase 3 domain-containing protein</fullName>
    </recommendedName>
</protein>
<feature type="domain" description="Acyltransferase 3" evidence="2">
    <location>
        <begin position="16"/>
        <end position="365"/>
    </location>
</feature>
<dbReference type="GO" id="GO:0016020">
    <property type="term" value="C:membrane"/>
    <property type="evidence" value="ECO:0007669"/>
    <property type="project" value="TreeGrafter"/>
</dbReference>
<dbReference type="InterPro" id="IPR050879">
    <property type="entry name" value="Acyltransferase_3"/>
</dbReference>
<feature type="transmembrane region" description="Helical" evidence="1">
    <location>
        <begin position="98"/>
        <end position="117"/>
    </location>
</feature>
<gene>
    <name evidence="3" type="ORF">AVDCRST_MAG57-3393</name>
</gene>
<proteinExistence type="predicted"/>
<accession>A0A6J4JBI6</accession>
<evidence type="ECO:0000313" key="3">
    <source>
        <dbReference type="EMBL" id="CAA9274487.1"/>
    </source>
</evidence>
<organism evidence="3">
    <name type="scientific">uncultured Blastococcus sp</name>
    <dbReference type="NCBI Taxonomy" id="217144"/>
    <lineage>
        <taxon>Bacteria</taxon>
        <taxon>Bacillati</taxon>
        <taxon>Actinomycetota</taxon>
        <taxon>Actinomycetes</taxon>
        <taxon>Geodermatophilales</taxon>
        <taxon>Geodermatophilaceae</taxon>
        <taxon>Blastococcus</taxon>
        <taxon>environmental samples</taxon>
    </lineage>
</organism>
<sequence>MSVEAVLPGAGRGEIRSLTGLRLIAAGWVVAHHFWLFAPDHEWLRHVEPARPLLESGWLGVDLFFLLSGFVLAHNYVDALGPRPGLRATAGFYWARLSRIWPTWIVVLTVVLVGLSVERLVVGSSSPEAAAPGIDAVTLLRQVLLVQVWDRADYSATGPVGPGWSLSAEWLAYLLFPAVVLVLYRLRHLPAGVLGALAVAAVLPFAYGCLALGSHAWAWSWLLRLAGAFLAGTLVALFVRRIRVTAAVTGAASRVAVASAVLLVLVLWWADGAGTAAGGVAVLCFPFLVAGLALGDRGLVRPLSAPAMVLGGRISFALYLVHMGVFATAWRLMDVVPALGGTSAAAVLLQAGVVVLPLAAAWLLWRYVEEPARLWMRRIGPRATAVGAPAEPAAVRELAGVATGAVAAAPVRHAAA</sequence>
<dbReference type="GO" id="GO:0009103">
    <property type="term" value="P:lipopolysaccharide biosynthetic process"/>
    <property type="evidence" value="ECO:0007669"/>
    <property type="project" value="TreeGrafter"/>
</dbReference>